<gene>
    <name evidence="2" type="ORF">H7F49_04520</name>
</gene>
<dbReference type="EMBL" id="JACLAU010000004">
    <property type="protein sequence ID" value="MBC2650959.1"/>
    <property type="molecule type" value="Genomic_DNA"/>
</dbReference>
<reference evidence="2 3" key="1">
    <citation type="submission" date="2020-08" db="EMBL/GenBank/DDBJ databases">
        <title>The genome sequence of Novosphingobium flavum 4Y4.</title>
        <authorList>
            <person name="Liu Y."/>
        </authorList>
    </citation>
    <scope>NUCLEOTIDE SEQUENCE [LARGE SCALE GENOMIC DNA]</scope>
    <source>
        <strain evidence="2 3">4Y4</strain>
    </source>
</reference>
<keyword evidence="1" id="KW-1133">Transmembrane helix</keyword>
<evidence type="ECO:0000256" key="1">
    <source>
        <dbReference type="SAM" id="Phobius"/>
    </source>
</evidence>
<proteinExistence type="predicted"/>
<keyword evidence="3" id="KW-1185">Reference proteome</keyword>
<evidence type="ECO:0000313" key="2">
    <source>
        <dbReference type="EMBL" id="MBC2650959.1"/>
    </source>
</evidence>
<keyword evidence="1" id="KW-0812">Transmembrane</keyword>
<keyword evidence="1" id="KW-0472">Membrane</keyword>
<evidence type="ECO:0008006" key="4">
    <source>
        <dbReference type="Google" id="ProtNLM"/>
    </source>
</evidence>
<dbReference type="RefSeq" id="WP_185682387.1">
    <property type="nucleotide sequence ID" value="NZ_JACLAU010000004.1"/>
</dbReference>
<protein>
    <recommendedName>
        <fullName evidence="4">VanZ-like domain-containing protein</fullName>
    </recommendedName>
</protein>
<name>A0A7X1KB79_9SPHN</name>
<dbReference type="AlphaFoldDB" id="A0A7X1KB79"/>
<comment type="caution">
    <text evidence="2">The sequence shown here is derived from an EMBL/GenBank/DDBJ whole genome shotgun (WGS) entry which is preliminary data.</text>
</comment>
<dbReference type="Proteomes" id="UP000520156">
    <property type="component" value="Unassembled WGS sequence"/>
</dbReference>
<feature type="transmembrane region" description="Helical" evidence="1">
    <location>
        <begin position="12"/>
        <end position="29"/>
    </location>
</feature>
<accession>A0A7X1KB79</accession>
<organism evidence="2 3">
    <name type="scientific">Novosphingobium aerophilum</name>
    <dbReference type="NCBI Taxonomy" id="2839843"/>
    <lineage>
        <taxon>Bacteria</taxon>
        <taxon>Pseudomonadati</taxon>
        <taxon>Pseudomonadota</taxon>
        <taxon>Alphaproteobacteria</taxon>
        <taxon>Sphingomonadales</taxon>
        <taxon>Sphingomonadaceae</taxon>
        <taxon>Novosphingobium</taxon>
    </lineage>
</organism>
<feature type="transmembrane region" description="Helical" evidence="1">
    <location>
        <begin position="44"/>
        <end position="61"/>
    </location>
</feature>
<sequence>MPIPQPLFSTAARVLFCAALVFAVIMAILPKPLQLPTDALGDKFHHILAFAALSTLAALGWPRASRWRTIERLSFLGALIEVVQAIPALHRDCDIRDWVADTVAIMVVTGIAAVLTRGRNGVVAQQDCGD</sequence>
<evidence type="ECO:0000313" key="3">
    <source>
        <dbReference type="Proteomes" id="UP000520156"/>
    </source>
</evidence>